<accession>A0ABT1CBB3</accession>
<evidence type="ECO:0000313" key="2">
    <source>
        <dbReference type="EMBL" id="MCO6051988.1"/>
    </source>
</evidence>
<sequence>MSSAPKKRKTRPHLEFILASLGGVAVGGLTHLVDKNLSFVAGTSAFFAIFLLGQARQLKRLTASYLSQNARKADEPVFVIFLVTLVVAAAAFTSLFLLLSEQGAPNPIELGISLLSVLLGWCTIQATFAIHYAHLCWLDHEATEQRGEPVARKSAEGLDFPGDDEPGGWDFLYFSITIGMTAQTADVDTTSTRLRKAVSIHAIISFFFNAVIVAAAVNIAVNLGQ</sequence>
<keyword evidence="1" id="KW-1133">Transmembrane helix</keyword>
<proteinExistence type="predicted"/>
<keyword evidence="1" id="KW-0472">Membrane</keyword>
<dbReference type="RefSeq" id="WP_252822096.1">
    <property type="nucleotide sequence ID" value="NZ_JAMXQS010000010.1"/>
</dbReference>
<protein>
    <submittedName>
        <fullName evidence="2">DUF1345 domain-containing protein</fullName>
    </submittedName>
</protein>
<name>A0ABT1CBB3_9HYPH</name>
<gene>
    <name evidence="2" type="ORF">NGM99_19550</name>
</gene>
<feature type="transmembrane region" description="Helical" evidence="1">
    <location>
        <begin position="200"/>
        <end position="221"/>
    </location>
</feature>
<keyword evidence="1" id="KW-0812">Transmembrane</keyword>
<feature type="transmembrane region" description="Helical" evidence="1">
    <location>
        <begin position="37"/>
        <end position="55"/>
    </location>
</feature>
<dbReference type="EMBL" id="JAMXQS010000010">
    <property type="protein sequence ID" value="MCO6051988.1"/>
    <property type="molecule type" value="Genomic_DNA"/>
</dbReference>
<organism evidence="2 3">
    <name type="scientific">Mesorhizobium liriopis</name>
    <dbReference type="NCBI Taxonomy" id="2953882"/>
    <lineage>
        <taxon>Bacteria</taxon>
        <taxon>Pseudomonadati</taxon>
        <taxon>Pseudomonadota</taxon>
        <taxon>Alphaproteobacteria</taxon>
        <taxon>Hyphomicrobiales</taxon>
        <taxon>Phyllobacteriaceae</taxon>
        <taxon>Mesorhizobium</taxon>
    </lineage>
</organism>
<keyword evidence="3" id="KW-1185">Reference proteome</keyword>
<feature type="transmembrane region" description="Helical" evidence="1">
    <location>
        <begin position="12"/>
        <end position="31"/>
    </location>
</feature>
<comment type="caution">
    <text evidence="2">The sequence shown here is derived from an EMBL/GenBank/DDBJ whole genome shotgun (WGS) entry which is preliminary data.</text>
</comment>
<dbReference type="InterPro" id="IPR009781">
    <property type="entry name" value="DUF1345"/>
</dbReference>
<dbReference type="Pfam" id="PF07077">
    <property type="entry name" value="DUF1345"/>
    <property type="match status" value="1"/>
</dbReference>
<evidence type="ECO:0000256" key="1">
    <source>
        <dbReference type="SAM" id="Phobius"/>
    </source>
</evidence>
<feature type="transmembrane region" description="Helical" evidence="1">
    <location>
        <begin position="76"/>
        <end position="98"/>
    </location>
</feature>
<feature type="transmembrane region" description="Helical" evidence="1">
    <location>
        <begin position="110"/>
        <end position="130"/>
    </location>
</feature>
<dbReference type="Proteomes" id="UP001205906">
    <property type="component" value="Unassembled WGS sequence"/>
</dbReference>
<evidence type="ECO:0000313" key="3">
    <source>
        <dbReference type="Proteomes" id="UP001205906"/>
    </source>
</evidence>
<reference evidence="2 3" key="1">
    <citation type="submission" date="2022-06" db="EMBL/GenBank/DDBJ databases">
        <title>Mesorhizobium sp. strain RP14 Genome sequencing and assembly.</title>
        <authorList>
            <person name="Kim I."/>
        </authorList>
    </citation>
    <scope>NUCLEOTIDE SEQUENCE [LARGE SCALE GENOMIC DNA]</scope>
    <source>
        <strain evidence="3">RP14(2022)</strain>
    </source>
</reference>